<keyword evidence="2" id="KW-1133">Transmembrane helix</keyword>
<protein>
    <recommendedName>
        <fullName evidence="3">DUF8208 domain-containing protein</fullName>
    </recommendedName>
</protein>
<feature type="transmembrane region" description="Helical" evidence="2">
    <location>
        <begin position="136"/>
        <end position="154"/>
    </location>
</feature>
<feature type="transmembrane region" description="Helical" evidence="2">
    <location>
        <begin position="364"/>
        <end position="386"/>
    </location>
</feature>
<feature type="transmembrane region" description="Helical" evidence="2">
    <location>
        <begin position="312"/>
        <end position="334"/>
    </location>
</feature>
<dbReference type="AlphaFoldDB" id="A0A7X3KBW4"/>
<keyword evidence="2" id="KW-0472">Membrane</keyword>
<dbReference type="InterPro" id="IPR058521">
    <property type="entry name" value="DUF8208"/>
</dbReference>
<feature type="region of interest" description="Disordered" evidence="1">
    <location>
        <begin position="576"/>
        <end position="778"/>
    </location>
</feature>
<keyword evidence="2" id="KW-0812">Transmembrane</keyword>
<evidence type="ECO:0000313" key="5">
    <source>
        <dbReference type="Proteomes" id="UP000461595"/>
    </source>
</evidence>
<dbReference type="NCBIfam" id="NF045890">
    <property type="entry name" value="conj_pls20_p028"/>
    <property type="match status" value="1"/>
</dbReference>
<sequence length="778" mass="82087">MQFDTFSDLLNSLEKGFLDTGSKTDGNIVGENAEKLAAFYRYWSSYLDATPAYLASLAYLPGGLAKALYQITASLEHVFNNMFKLFGLFGYLGDSSTVIGQFYYWFQVLGTTIFSLILVSSAILGVFSKPVKFKGVITNFLLVTLVTAVLPLGLNTVASSVAQDAMDIQTVTSESSDGNKNYSSLAIQPMKNNVVDLKVLIDNDFSTELFPLDDYGYIKPPKEGSTPVNNITDSIDQRDTSDFATRIDFGATYGASNSDLLDAMDEQQKGLKGLFLHKLNSSQDGVETITDHQLIGQLNAFEPVYLRYTVNWVGLFFQYGLLIVLLISMSVKLVKSVFDIIIQAMISPLQGYSSLSSSKKYKELLRTMGGALAGIFFEVVIMRMTLEVLRDLPILSVSTVTKLSGGFFDGLNMWEQCIAACLVYLGVFLAAMQGVTMIERWLGVSTGHNETAQQLLGAMMAGQAFATGAGAIGNMAMAAGGAVGNVAKKVPGAVAAGSKVLGNSLAVTEGGIRGAIAAGKEQGVKQAAKGGLSNMIDVADMLGQEAVGKTKEFAGGVADHLRQKEQAGYDAVYSGLTDRTSASPHGSQLNSPSTEFEAAMGGMNTPGVSSGEGAPSLGGLDDPIGITPNLDPDVSQGPGEAPISGGVGTEPFLSQDSPNLSGGEPPLSPQTSTEFSGLEVPLSQTPPNLSGTGSVLGKTSPSSVGTSPSLKSKPAISPEGKAYSAPNSTNSGTSKSPRERFKESANQMKFANQTAKNGLERMQAPNHIKGAEIEEGDE</sequence>
<feature type="transmembrane region" description="Helical" evidence="2">
    <location>
        <begin position="102"/>
        <end position="124"/>
    </location>
</feature>
<gene>
    <name evidence="4" type="ORF">E5983_04775</name>
</gene>
<organism evidence="4 5">
    <name type="scientific">Streptococcus danieliae</name>
    <dbReference type="NCBI Taxonomy" id="747656"/>
    <lineage>
        <taxon>Bacteria</taxon>
        <taxon>Bacillati</taxon>
        <taxon>Bacillota</taxon>
        <taxon>Bacilli</taxon>
        <taxon>Lactobacillales</taxon>
        <taxon>Streptococcaceae</taxon>
        <taxon>Streptococcus</taxon>
    </lineage>
</organism>
<feature type="compositionally biased region" description="Polar residues" evidence="1">
    <location>
        <begin position="682"/>
        <end position="710"/>
    </location>
</feature>
<evidence type="ECO:0000256" key="2">
    <source>
        <dbReference type="SAM" id="Phobius"/>
    </source>
</evidence>
<name>A0A7X3KBW4_9STRE</name>
<dbReference type="Proteomes" id="UP000461595">
    <property type="component" value="Unassembled WGS sequence"/>
</dbReference>
<comment type="caution">
    <text evidence="4">The sequence shown here is derived from an EMBL/GenBank/DDBJ whole genome shotgun (WGS) entry which is preliminary data.</text>
</comment>
<dbReference type="OrthoDB" id="2330132at2"/>
<feature type="compositionally biased region" description="Polar residues" evidence="1">
    <location>
        <begin position="577"/>
        <end position="594"/>
    </location>
</feature>
<dbReference type="Pfam" id="PF26635">
    <property type="entry name" value="DUF8208"/>
    <property type="match status" value="1"/>
</dbReference>
<feature type="compositionally biased region" description="Polar residues" evidence="1">
    <location>
        <begin position="744"/>
        <end position="756"/>
    </location>
</feature>
<proteinExistence type="predicted"/>
<feature type="compositionally biased region" description="Polar residues" evidence="1">
    <location>
        <begin position="725"/>
        <end position="735"/>
    </location>
</feature>
<feature type="domain" description="DUF8208" evidence="3">
    <location>
        <begin position="63"/>
        <end position="458"/>
    </location>
</feature>
<evidence type="ECO:0000256" key="1">
    <source>
        <dbReference type="SAM" id="MobiDB-lite"/>
    </source>
</evidence>
<evidence type="ECO:0000313" key="4">
    <source>
        <dbReference type="EMBL" id="MVX58960.1"/>
    </source>
</evidence>
<accession>A0A7X3KBW4</accession>
<reference evidence="4 5" key="1">
    <citation type="submission" date="2019-12" db="EMBL/GenBank/DDBJ databases">
        <title>Microbes associate with the intestines of laboratory mice.</title>
        <authorList>
            <person name="Navarre W."/>
            <person name="Wong E."/>
        </authorList>
    </citation>
    <scope>NUCLEOTIDE SEQUENCE [LARGE SCALE GENOMIC DNA]</scope>
    <source>
        <strain evidence="4 5">NM51_B2-22</strain>
    </source>
</reference>
<dbReference type="EMBL" id="WSRS01000034">
    <property type="protein sequence ID" value="MVX58960.1"/>
    <property type="molecule type" value="Genomic_DNA"/>
</dbReference>
<evidence type="ECO:0000259" key="3">
    <source>
        <dbReference type="Pfam" id="PF26635"/>
    </source>
</evidence>
<dbReference type="RefSeq" id="WP_160332768.1">
    <property type="nucleotide sequence ID" value="NZ_WSRS01000034.1"/>
</dbReference>
<dbReference type="InterPro" id="IPR058066">
    <property type="entry name" value="pXO2-14_N"/>
</dbReference>